<dbReference type="Gene3D" id="3.40.50.150">
    <property type="entry name" value="Vaccinia Virus protein VP39"/>
    <property type="match status" value="1"/>
</dbReference>
<evidence type="ECO:0000313" key="4">
    <source>
        <dbReference type="Proteomes" id="UP000483802"/>
    </source>
</evidence>
<dbReference type="PANTHER" id="PTHR43591">
    <property type="entry name" value="METHYLTRANSFERASE"/>
    <property type="match status" value="1"/>
</dbReference>
<accession>A0A6L6X6K9</accession>
<dbReference type="Proteomes" id="UP000483802">
    <property type="component" value="Unassembled WGS sequence"/>
</dbReference>
<dbReference type="GO" id="GO:0008168">
    <property type="term" value="F:methyltransferase activity"/>
    <property type="evidence" value="ECO:0007669"/>
    <property type="project" value="UniProtKB-KW"/>
</dbReference>
<dbReference type="AlphaFoldDB" id="A0A6L6X6K9"/>
<evidence type="ECO:0000313" key="3">
    <source>
        <dbReference type="EMBL" id="MVO89438.1"/>
    </source>
</evidence>
<dbReference type="Gene3D" id="2.20.25.110">
    <property type="entry name" value="S-adenosyl-L-methionine-dependent methyltransferases"/>
    <property type="match status" value="1"/>
</dbReference>
<feature type="region of interest" description="Disordered" evidence="1">
    <location>
        <begin position="47"/>
        <end position="85"/>
    </location>
</feature>
<gene>
    <name evidence="3" type="ORF">GPA10_32980</name>
</gene>
<protein>
    <submittedName>
        <fullName evidence="3">Methyltransferase domain-containing protein</fullName>
    </submittedName>
</protein>
<proteinExistence type="predicted"/>
<feature type="compositionally biased region" description="Low complexity" evidence="1">
    <location>
        <begin position="76"/>
        <end position="85"/>
    </location>
</feature>
<dbReference type="Pfam" id="PF13649">
    <property type="entry name" value="Methyltransf_25"/>
    <property type="match status" value="1"/>
</dbReference>
<feature type="domain" description="Methyltransferase" evidence="2">
    <location>
        <begin position="143"/>
        <end position="236"/>
    </location>
</feature>
<dbReference type="CDD" id="cd02440">
    <property type="entry name" value="AdoMet_MTases"/>
    <property type="match status" value="1"/>
</dbReference>
<evidence type="ECO:0000256" key="1">
    <source>
        <dbReference type="SAM" id="MobiDB-lite"/>
    </source>
</evidence>
<evidence type="ECO:0000259" key="2">
    <source>
        <dbReference type="Pfam" id="PF13649"/>
    </source>
</evidence>
<comment type="caution">
    <text evidence="3">The sequence shown here is derived from an EMBL/GenBank/DDBJ whole genome shotgun (WGS) entry which is preliminary data.</text>
</comment>
<reference evidence="3 4" key="1">
    <citation type="submission" date="2019-11" db="EMBL/GenBank/DDBJ databases">
        <title>Streptomyces typhae sp. nov., a novel endophytic actinomycete isolated from the root of cattail pollen (Typha angustifolia L.).</title>
        <authorList>
            <person name="Peng C."/>
        </authorList>
    </citation>
    <scope>NUCLEOTIDE SEQUENCE [LARGE SCALE GENOMIC DNA]</scope>
    <source>
        <strain evidence="4">p1417</strain>
    </source>
</reference>
<sequence length="347" mass="37668">MDAMGEPSLASVGLTGPGTGCLCPQCHAPQGDRRAVLLRPVAPSSVWTVRTAGPHGVGHGDRDGSRTARNPRSADTGQGSTVTGTQQQVPWWHEDGGFFGDLYREADHSLHTFFAGDRGNDARTEAEAAGVVRLCGLSRGDRVLDCPCGYGRHSVALARHGLHVTGVDINREFLRTARSAGRQCPSVDFQHADMRALPPIEPVDAVVNLFYSFGFFSPEEDLEVLRGFVRCLKPGGRFLMHTMVTVPALLTGRIPAEETRPLAGGGTLTIHRRLNEETMREEGQWTLTDPGGHRRTTAPYDVRIYHAEEFAALCRTAGFTDVRLYGGWDGAQPYHDDSPCLIAVATL</sequence>
<name>A0A6L6X6K9_9ACTN</name>
<organism evidence="3 4">
    <name type="scientific">Streptomyces typhae</name>
    <dbReference type="NCBI Taxonomy" id="2681492"/>
    <lineage>
        <taxon>Bacteria</taxon>
        <taxon>Bacillati</taxon>
        <taxon>Actinomycetota</taxon>
        <taxon>Actinomycetes</taxon>
        <taxon>Kitasatosporales</taxon>
        <taxon>Streptomycetaceae</taxon>
        <taxon>Streptomyces</taxon>
    </lineage>
</organism>
<dbReference type="SUPFAM" id="SSF53335">
    <property type="entry name" value="S-adenosyl-L-methionine-dependent methyltransferases"/>
    <property type="match status" value="1"/>
</dbReference>
<keyword evidence="3" id="KW-0808">Transferase</keyword>
<dbReference type="EMBL" id="WPNZ01000024">
    <property type="protein sequence ID" value="MVO89438.1"/>
    <property type="molecule type" value="Genomic_DNA"/>
</dbReference>
<keyword evidence="4" id="KW-1185">Reference proteome</keyword>
<dbReference type="InterPro" id="IPR029063">
    <property type="entry name" value="SAM-dependent_MTases_sf"/>
</dbReference>
<dbReference type="InterPro" id="IPR041698">
    <property type="entry name" value="Methyltransf_25"/>
</dbReference>
<dbReference type="GO" id="GO:0032259">
    <property type="term" value="P:methylation"/>
    <property type="evidence" value="ECO:0007669"/>
    <property type="project" value="UniProtKB-KW"/>
</dbReference>
<keyword evidence="3" id="KW-0489">Methyltransferase</keyword>